<evidence type="ECO:0000313" key="2">
    <source>
        <dbReference type="Proteomes" id="UP000735302"/>
    </source>
</evidence>
<dbReference type="Proteomes" id="UP000735302">
    <property type="component" value="Unassembled WGS sequence"/>
</dbReference>
<organism evidence="1 2">
    <name type="scientific">Plakobranchus ocellatus</name>
    <dbReference type="NCBI Taxonomy" id="259542"/>
    <lineage>
        <taxon>Eukaryota</taxon>
        <taxon>Metazoa</taxon>
        <taxon>Spiralia</taxon>
        <taxon>Lophotrochozoa</taxon>
        <taxon>Mollusca</taxon>
        <taxon>Gastropoda</taxon>
        <taxon>Heterobranchia</taxon>
        <taxon>Euthyneura</taxon>
        <taxon>Panpulmonata</taxon>
        <taxon>Sacoglossa</taxon>
        <taxon>Placobranchoidea</taxon>
        <taxon>Plakobranchidae</taxon>
        <taxon>Plakobranchus</taxon>
    </lineage>
</organism>
<reference evidence="1 2" key="1">
    <citation type="journal article" date="2021" name="Elife">
        <title>Chloroplast acquisition without the gene transfer in kleptoplastic sea slugs, Plakobranchus ocellatus.</title>
        <authorList>
            <person name="Maeda T."/>
            <person name="Takahashi S."/>
            <person name="Yoshida T."/>
            <person name="Shimamura S."/>
            <person name="Takaki Y."/>
            <person name="Nagai Y."/>
            <person name="Toyoda A."/>
            <person name="Suzuki Y."/>
            <person name="Arimoto A."/>
            <person name="Ishii H."/>
            <person name="Satoh N."/>
            <person name="Nishiyama T."/>
            <person name="Hasebe M."/>
            <person name="Maruyama T."/>
            <person name="Minagawa J."/>
            <person name="Obokata J."/>
            <person name="Shigenobu S."/>
        </authorList>
    </citation>
    <scope>NUCLEOTIDE SEQUENCE [LARGE SCALE GENOMIC DNA]</scope>
</reference>
<keyword evidence="2" id="KW-1185">Reference proteome</keyword>
<sequence>MDYNMALYPTLPNPPPLLQYSETPSEDRMRLPLGLDLDSRSREGLTLKNDPHGFVHYVRLSLSFSTPTPRFSPTHAHRHTLTRDFSVSPSIIIPSPA</sequence>
<evidence type="ECO:0000313" key="1">
    <source>
        <dbReference type="EMBL" id="GFO48226.1"/>
    </source>
</evidence>
<proteinExistence type="predicted"/>
<accession>A0AAV4DWL5</accession>
<dbReference type="EMBL" id="BLXT01008384">
    <property type="protein sequence ID" value="GFO48226.1"/>
    <property type="molecule type" value="Genomic_DNA"/>
</dbReference>
<protein>
    <submittedName>
        <fullName evidence="1">Uncharacterized protein</fullName>
    </submittedName>
</protein>
<dbReference type="AlphaFoldDB" id="A0AAV4DWL5"/>
<gene>
    <name evidence="1" type="ORF">PoB_007473100</name>
</gene>
<name>A0AAV4DWL5_9GAST</name>
<comment type="caution">
    <text evidence="1">The sequence shown here is derived from an EMBL/GenBank/DDBJ whole genome shotgun (WGS) entry which is preliminary data.</text>
</comment>